<gene>
    <name evidence="8" type="ORF">MNB_SV-13-1356</name>
</gene>
<dbReference type="Pfam" id="PF00884">
    <property type="entry name" value="Sulfatase"/>
    <property type="match status" value="1"/>
</dbReference>
<dbReference type="PANTHER" id="PTHR47371:SF3">
    <property type="entry name" value="PHOSPHOGLYCEROL TRANSFERASE I"/>
    <property type="match status" value="1"/>
</dbReference>
<reference evidence="8" key="1">
    <citation type="submission" date="2016-10" db="EMBL/GenBank/DDBJ databases">
        <authorList>
            <person name="de Groot N.N."/>
        </authorList>
    </citation>
    <scope>NUCLEOTIDE SEQUENCE</scope>
</reference>
<dbReference type="InterPro" id="IPR050448">
    <property type="entry name" value="OpgB/LTA_synthase_biosynth"/>
</dbReference>
<evidence type="ECO:0000256" key="4">
    <source>
        <dbReference type="ARBA" id="ARBA00022989"/>
    </source>
</evidence>
<evidence type="ECO:0000256" key="5">
    <source>
        <dbReference type="ARBA" id="ARBA00023136"/>
    </source>
</evidence>
<evidence type="ECO:0000256" key="2">
    <source>
        <dbReference type="ARBA" id="ARBA00022475"/>
    </source>
</evidence>
<dbReference type="Gene3D" id="3.40.720.10">
    <property type="entry name" value="Alkaline Phosphatase, subunit A"/>
    <property type="match status" value="1"/>
</dbReference>
<name>A0A1W1D0K5_9ZZZZ</name>
<evidence type="ECO:0000256" key="6">
    <source>
        <dbReference type="SAM" id="Phobius"/>
    </source>
</evidence>
<organism evidence="8">
    <name type="scientific">hydrothermal vent metagenome</name>
    <dbReference type="NCBI Taxonomy" id="652676"/>
    <lineage>
        <taxon>unclassified sequences</taxon>
        <taxon>metagenomes</taxon>
        <taxon>ecological metagenomes</taxon>
    </lineage>
</organism>
<proteinExistence type="predicted"/>
<keyword evidence="3 6" id="KW-0812">Transmembrane</keyword>
<evidence type="ECO:0000259" key="7">
    <source>
        <dbReference type="Pfam" id="PF00884"/>
    </source>
</evidence>
<protein>
    <submittedName>
        <fullName evidence="8">Cyclic beta-1,2-glucan modification transmembrane protein</fullName>
    </submittedName>
</protein>
<evidence type="ECO:0000256" key="3">
    <source>
        <dbReference type="ARBA" id="ARBA00022692"/>
    </source>
</evidence>
<keyword evidence="4 6" id="KW-1133">Transmembrane helix</keyword>
<evidence type="ECO:0000256" key="1">
    <source>
        <dbReference type="ARBA" id="ARBA00004651"/>
    </source>
</evidence>
<dbReference type="AlphaFoldDB" id="A0A1W1D0K5"/>
<dbReference type="PANTHER" id="PTHR47371">
    <property type="entry name" value="LIPOTEICHOIC ACID SYNTHASE"/>
    <property type="match status" value="1"/>
</dbReference>
<sequence length="437" mass="50776">MSDFSNILMVNDFSFVLMLGILFFIFLIMIPLSLIILSCKTIHYRRNIIFILTKITIIISFAILLFTPNNYLLKHFNYINYSQAKTIKYNGRFASFIYYDCISHLSAEKVLAYKQKDIHVNAMLFPEGNLTQKPNIHLIVLESFVDPRLLKGITYNRSPLAKELQRYLGKQGFSHLRSPVYGGGTAQAEFEILTGIKAFGKVDSVDFNTLRGERMSGFIDSLNRHGYQNYASIATSSEYFNSILAYKSIGLEHFEFLEETKDFEIREGDKHIFDGDLFAYNLKKIQALPKDKPYLFYTLGMYGHIPYERNKLRPSIIFPSSEDHRIKRIANQFYYRTRALGKYIDEILALDPHAIIYVSSDHLPAIVNDGIKYKKDRKVNIAFLLVEGKNISLDGLPFYHVPRYIWELLNERKFIDKHDRDAEKSLYFKVLSESLSK</sequence>
<dbReference type="InterPro" id="IPR000917">
    <property type="entry name" value="Sulfatase_N"/>
</dbReference>
<dbReference type="GO" id="GO:0005886">
    <property type="term" value="C:plasma membrane"/>
    <property type="evidence" value="ECO:0007669"/>
    <property type="project" value="UniProtKB-SubCell"/>
</dbReference>
<evidence type="ECO:0000313" key="8">
    <source>
        <dbReference type="EMBL" id="SFV71624.1"/>
    </source>
</evidence>
<dbReference type="EMBL" id="FPHM01000285">
    <property type="protein sequence ID" value="SFV71624.1"/>
    <property type="molecule type" value="Genomic_DNA"/>
</dbReference>
<keyword evidence="5 6" id="KW-0472">Membrane</keyword>
<comment type="subcellular location">
    <subcellularLocation>
        <location evidence="1">Cell membrane</location>
        <topology evidence="1">Multi-pass membrane protein</topology>
    </subcellularLocation>
</comment>
<feature type="transmembrane region" description="Helical" evidence="6">
    <location>
        <begin position="15"/>
        <end position="37"/>
    </location>
</feature>
<accession>A0A1W1D0K5</accession>
<feature type="domain" description="Sulfatase N-terminal" evidence="7">
    <location>
        <begin position="134"/>
        <end position="372"/>
    </location>
</feature>
<dbReference type="InterPro" id="IPR017850">
    <property type="entry name" value="Alkaline_phosphatase_core_sf"/>
</dbReference>
<keyword evidence="2" id="KW-1003">Cell membrane</keyword>
<feature type="transmembrane region" description="Helical" evidence="6">
    <location>
        <begin position="49"/>
        <end position="67"/>
    </location>
</feature>